<reference evidence="1 2" key="1">
    <citation type="submission" date="2023-09" db="EMBL/GenBank/DDBJ databases">
        <authorList>
            <person name="Page C.A."/>
            <person name="Perez-Diaz I.M."/>
        </authorList>
    </citation>
    <scope>NUCLEOTIDE SEQUENCE [LARGE SCALE GENOMIC DNA]</scope>
    <source>
        <strain evidence="1 2">Ll15</strain>
    </source>
</reference>
<dbReference type="Proteomes" id="UP001322664">
    <property type="component" value="Chromosome"/>
</dbReference>
<evidence type="ECO:0000313" key="2">
    <source>
        <dbReference type="Proteomes" id="UP001322664"/>
    </source>
</evidence>
<proteinExistence type="predicted"/>
<organism evidence="1 2">
    <name type="scientific">Lysinibacillus louembei</name>
    <dbReference type="NCBI Taxonomy" id="1470088"/>
    <lineage>
        <taxon>Bacteria</taxon>
        <taxon>Bacillati</taxon>
        <taxon>Bacillota</taxon>
        <taxon>Bacilli</taxon>
        <taxon>Bacillales</taxon>
        <taxon>Bacillaceae</taxon>
        <taxon>Lysinibacillus</taxon>
    </lineage>
</organism>
<dbReference type="PROSITE" id="PS51257">
    <property type="entry name" value="PROKAR_LIPOPROTEIN"/>
    <property type="match status" value="1"/>
</dbReference>
<accession>A0ABZ0S194</accession>
<keyword evidence="2" id="KW-1185">Reference proteome</keyword>
<dbReference type="EMBL" id="CP137624">
    <property type="protein sequence ID" value="WPK13026.1"/>
    <property type="molecule type" value="Genomic_DNA"/>
</dbReference>
<evidence type="ECO:0000313" key="1">
    <source>
        <dbReference type="EMBL" id="WPK13026.1"/>
    </source>
</evidence>
<protein>
    <submittedName>
        <fullName evidence="1">Uncharacterized protein</fullName>
    </submittedName>
</protein>
<sequence length="212" mass="25187">MRKKKFNLYTFNIIFACQNDGDQFIGCIICFFIWTWSNNIPMRSTWISASFYLKVYKYDGLVFFMQWIQIHDNNDISNLLNIFNHFHDSCLTELYMWTESYVDEDFSMKLSIDLDTNVRILFQRQLPNPSAIELLFEAVTDFHIVPSPIGYVSTIFEGKIEKIDDNFIWSEDSGWKPNSNDFTNSWISSKRLKWRDVSSWIGNSKRYGLLHD</sequence>
<dbReference type="RefSeq" id="WP_319837648.1">
    <property type="nucleotide sequence ID" value="NZ_CP137624.1"/>
</dbReference>
<name>A0ABZ0S194_9BACI</name>
<gene>
    <name evidence="1" type="ORF">R6U77_04900</name>
</gene>